<dbReference type="InterPro" id="IPR010730">
    <property type="entry name" value="HET"/>
</dbReference>
<feature type="non-terminal residue" evidence="2">
    <location>
        <position position="1"/>
    </location>
</feature>
<accession>A0A6A6FFI9</accession>
<dbReference type="OrthoDB" id="3650304at2759"/>
<feature type="non-terminal residue" evidence="2">
    <location>
        <position position="121"/>
    </location>
</feature>
<dbReference type="InterPro" id="IPR052895">
    <property type="entry name" value="HetReg/Transcr_Mod"/>
</dbReference>
<dbReference type="Proteomes" id="UP000799539">
    <property type="component" value="Unassembled WGS sequence"/>
</dbReference>
<feature type="domain" description="Heterokaryon incompatibility" evidence="1">
    <location>
        <begin position="47"/>
        <end position="116"/>
    </location>
</feature>
<reference evidence="2" key="1">
    <citation type="journal article" date="2020" name="Stud. Mycol.">
        <title>101 Dothideomycetes genomes: a test case for predicting lifestyles and emergence of pathogens.</title>
        <authorList>
            <person name="Haridas S."/>
            <person name="Albert R."/>
            <person name="Binder M."/>
            <person name="Bloem J."/>
            <person name="Labutti K."/>
            <person name="Salamov A."/>
            <person name="Andreopoulos B."/>
            <person name="Baker S."/>
            <person name="Barry K."/>
            <person name="Bills G."/>
            <person name="Bluhm B."/>
            <person name="Cannon C."/>
            <person name="Castanera R."/>
            <person name="Culley D."/>
            <person name="Daum C."/>
            <person name="Ezra D."/>
            <person name="Gonzalez J."/>
            <person name="Henrissat B."/>
            <person name="Kuo A."/>
            <person name="Liang C."/>
            <person name="Lipzen A."/>
            <person name="Lutzoni F."/>
            <person name="Magnuson J."/>
            <person name="Mondo S."/>
            <person name="Nolan M."/>
            <person name="Ohm R."/>
            <person name="Pangilinan J."/>
            <person name="Park H.-J."/>
            <person name="Ramirez L."/>
            <person name="Alfaro M."/>
            <person name="Sun H."/>
            <person name="Tritt A."/>
            <person name="Yoshinaga Y."/>
            <person name="Zwiers L.-H."/>
            <person name="Turgeon B."/>
            <person name="Goodwin S."/>
            <person name="Spatafora J."/>
            <person name="Crous P."/>
            <person name="Grigoriev I."/>
        </authorList>
    </citation>
    <scope>NUCLEOTIDE SEQUENCE</scope>
    <source>
        <strain evidence="2">SCOH1-5</strain>
    </source>
</reference>
<name>A0A6A6FFI9_9PEZI</name>
<evidence type="ECO:0000259" key="1">
    <source>
        <dbReference type="Pfam" id="PF06985"/>
    </source>
</evidence>
<sequence>PCVWRPPPMTDPTSQTRLLWIHADEKDEEIRCTVSIWDLEDAPELRAISYTLGPQVSRHMGALDSIDATHVEVRENGRFALWQARSHVPDSYIWIHYLCIDQTDQVAMMAKVYTSALELLA</sequence>
<proteinExistence type="predicted"/>
<evidence type="ECO:0000313" key="2">
    <source>
        <dbReference type="EMBL" id="KAF2212200.1"/>
    </source>
</evidence>
<gene>
    <name evidence="2" type="ORF">CERZMDRAFT_6488</name>
</gene>
<dbReference type="AlphaFoldDB" id="A0A6A6FFI9"/>
<organism evidence="2 3">
    <name type="scientific">Cercospora zeae-maydis SCOH1-5</name>
    <dbReference type="NCBI Taxonomy" id="717836"/>
    <lineage>
        <taxon>Eukaryota</taxon>
        <taxon>Fungi</taxon>
        <taxon>Dikarya</taxon>
        <taxon>Ascomycota</taxon>
        <taxon>Pezizomycotina</taxon>
        <taxon>Dothideomycetes</taxon>
        <taxon>Dothideomycetidae</taxon>
        <taxon>Mycosphaerellales</taxon>
        <taxon>Mycosphaerellaceae</taxon>
        <taxon>Cercospora</taxon>
    </lineage>
</organism>
<dbReference type="Pfam" id="PF06985">
    <property type="entry name" value="HET"/>
    <property type="match status" value="1"/>
</dbReference>
<evidence type="ECO:0000313" key="3">
    <source>
        <dbReference type="Proteomes" id="UP000799539"/>
    </source>
</evidence>
<dbReference type="PANTHER" id="PTHR24148">
    <property type="entry name" value="ANKYRIN REPEAT DOMAIN-CONTAINING PROTEIN 39 HOMOLOG-RELATED"/>
    <property type="match status" value="1"/>
</dbReference>
<dbReference type="PANTHER" id="PTHR24148:SF64">
    <property type="entry name" value="HETEROKARYON INCOMPATIBILITY DOMAIN-CONTAINING PROTEIN"/>
    <property type="match status" value="1"/>
</dbReference>
<protein>
    <recommendedName>
        <fullName evidence="1">Heterokaryon incompatibility domain-containing protein</fullName>
    </recommendedName>
</protein>
<dbReference type="EMBL" id="ML992673">
    <property type="protein sequence ID" value="KAF2212200.1"/>
    <property type="molecule type" value="Genomic_DNA"/>
</dbReference>
<keyword evidence="3" id="KW-1185">Reference proteome</keyword>